<dbReference type="RefSeq" id="WP_201158632.1">
    <property type="nucleotide sequence ID" value="NZ_NHSD01000329.1"/>
</dbReference>
<protein>
    <recommendedName>
        <fullName evidence="10">Small ribosomal subunit biogenesis GTPase RsgA</fullName>
        <ecNumber evidence="10">3.6.1.-</ecNumber>
    </recommendedName>
</protein>
<dbReference type="PROSITE" id="PS51721">
    <property type="entry name" value="G_CP"/>
    <property type="match status" value="1"/>
</dbReference>
<evidence type="ECO:0000313" key="14">
    <source>
        <dbReference type="EMBL" id="MBK5928867.1"/>
    </source>
</evidence>
<dbReference type="GO" id="GO:0005737">
    <property type="term" value="C:cytoplasm"/>
    <property type="evidence" value="ECO:0007669"/>
    <property type="project" value="UniProtKB-SubCell"/>
</dbReference>
<dbReference type="GO" id="GO:0046872">
    <property type="term" value="F:metal ion binding"/>
    <property type="evidence" value="ECO:0007669"/>
    <property type="project" value="UniProtKB-KW"/>
</dbReference>
<comment type="similarity">
    <text evidence="10">Belongs to the TRAFAC class YlqF/YawG GTPase family. RsgA subfamily.</text>
</comment>
<dbReference type="AlphaFoldDB" id="A0A934TMY3"/>
<dbReference type="Proteomes" id="UP000706333">
    <property type="component" value="Unassembled WGS sequence"/>
</dbReference>
<dbReference type="GO" id="GO:0003924">
    <property type="term" value="F:GTPase activity"/>
    <property type="evidence" value="ECO:0007669"/>
    <property type="project" value="UniProtKB-UniRule"/>
</dbReference>
<reference evidence="14" key="2">
    <citation type="journal article" date="2020" name="Microorganisms">
        <title>Osmotic Adaptation and Compatible Solute Biosynthesis of Phototrophic Bacteria as Revealed from Genome Analyses.</title>
        <authorList>
            <person name="Imhoff J.F."/>
            <person name="Rahn T."/>
            <person name="Kunzel S."/>
            <person name="Keller A."/>
            <person name="Neulinger S.C."/>
        </authorList>
    </citation>
    <scope>NUCLEOTIDE SEQUENCE</scope>
    <source>
        <strain evidence="14">LMG 28126</strain>
    </source>
</reference>
<comment type="cofactor">
    <cofactor evidence="10">
        <name>Zn(2+)</name>
        <dbReference type="ChEBI" id="CHEBI:29105"/>
    </cofactor>
    <text evidence="10">Binds 1 zinc ion per subunit.</text>
</comment>
<evidence type="ECO:0000256" key="9">
    <source>
        <dbReference type="ARBA" id="ARBA00023134"/>
    </source>
</evidence>
<reference evidence="14" key="1">
    <citation type="submission" date="2017-05" db="EMBL/GenBank/DDBJ databases">
        <authorList>
            <person name="Imhoff J.F."/>
            <person name="Rahn T."/>
            <person name="Kuenzel S."/>
            <person name="Neulinger S.C."/>
        </authorList>
    </citation>
    <scope>NUCLEOTIDE SEQUENCE</scope>
    <source>
        <strain evidence="14">LMG 28126</strain>
    </source>
</reference>
<keyword evidence="2 10" id="KW-0690">Ribosome biogenesis</keyword>
<feature type="domain" description="CP-type G" evidence="13">
    <location>
        <begin position="100"/>
        <end position="263"/>
    </location>
</feature>
<feature type="binding site" evidence="10">
    <location>
        <position position="286"/>
    </location>
    <ligand>
        <name>Zn(2+)</name>
        <dbReference type="ChEBI" id="CHEBI:29105"/>
    </ligand>
</feature>
<dbReference type="NCBIfam" id="TIGR00157">
    <property type="entry name" value="ribosome small subunit-dependent GTPase A"/>
    <property type="match status" value="1"/>
</dbReference>
<evidence type="ECO:0000259" key="12">
    <source>
        <dbReference type="PROSITE" id="PS50936"/>
    </source>
</evidence>
<proteinExistence type="inferred from homology"/>
<feature type="binding site" evidence="10">
    <location>
        <position position="299"/>
    </location>
    <ligand>
        <name>Zn(2+)</name>
        <dbReference type="ChEBI" id="CHEBI:29105"/>
    </ligand>
</feature>
<dbReference type="PANTHER" id="PTHR32120:SF10">
    <property type="entry name" value="SMALL RIBOSOMAL SUBUNIT BIOGENESIS GTPASE RSGA"/>
    <property type="match status" value="1"/>
</dbReference>
<keyword evidence="7 10" id="KW-0862">Zinc</keyword>
<dbReference type="EMBL" id="NHSD01000329">
    <property type="protein sequence ID" value="MBK5928867.1"/>
    <property type="molecule type" value="Genomic_DNA"/>
</dbReference>
<feature type="binding site" evidence="10">
    <location>
        <position position="291"/>
    </location>
    <ligand>
        <name>Zn(2+)</name>
        <dbReference type="ChEBI" id="CHEBI:29105"/>
    </ligand>
</feature>
<keyword evidence="5 10" id="KW-0547">Nucleotide-binding</keyword>
<dbReference type="InterPro" id="IPR010914">
    <property type="entry name" value="RsgA_GTPase_dom"/>
</dbReference>
<feature type="binding site" evidence="10">
    <location>
        <begin position="202"/>
        <end position="210"/>
    </location>
    <ligand>
        <name>GTP</name>
        <dbReference type="ChEBI" id="CHEBI:37565"/>
    </ligand>
</feature>
<dbReference type="Gene3D" id="3.40.50.300">
    <property type="entry name" value="P-loop containing nucleotide triphosphate hydrolases"/>
    <property type="match status" value="1"/>
</dbReference>
<evidence type="ECO:0000256" key="5">
    <source>
        <dbReference type="ARBA" id="ARBA00022741"/>
    </source>
</evidence>
<feature type="binding site" evidence="10">
    <location>
        <position position="293"/>
    </location>
    <ligand>
        <name>Zn(2+)</name>
        <dbReference type="ChEBI" id="CHEBI:29105"/>
    </ligand>
</feature>
<evidence type="ECO:0000259" key="13">
    <source>
        <dbReference type="PROSITE" id="PS51721"/>
    </source>
</evidence>
<dbReference type="EC" id="3.6.1.-" evidence="10"/>
<comment type="function">
    <text evidence="10">One of several proteins that assist in the late maturation steps of the functional core of the 30S ribosomal subunit. Helps release RbfA from mature subunits. May play a role in the assembly of ribosomal proteins into the subunit. Circularly permuted GTPase that catalyzes slow GTP hydrolysis, GTPase activity is stimulated by the 30S ribosomal subunit.</text>
</comment>
<keyword evidence="15" id="KW-1185">Reference proteome</keyword>
<dbReference type="InterPro" id="IPR030378">
    <property type="entry name" value="G_CP_dom"/>
</dbReference>
<evidence type="ECO:0000256" key="6">
    <source>
        <dbReference type="ARBA" id="ARBA00022801"/>
    </source>
</evidence>
<gene>
    <name evidence="10" type="primary">rsgA</name>
    <name evidence="14" type="ORF">CCR87_16250</name>
</gene>
<organism evidence="14 15">
    <name type="scientific">Rhodobaculum claviforme</name>
    <dbReference type="NCBI Taxonomy" id="1549854"/>
    <lineage>
        <taxon>Bacteria</taxon>
        <taxon>Pseudomonadati</taxon>
        <taxon>Pseudomonadota</taxon>
        <taxon>Alphaproteobacteria</taxon>
        <taxon>Rhodobacterales</taxon>
        <taxon>Paracoccaceae</taxon>
        <taxon>Rhodobaculum</taxon>
    </lineage>
</organism>
<feature type="binding site" evidence="10">
    <location>
        <begin position="150"/>
        <end position="153"/>
    </location>
    <ligand>
        <name>GTP</name>
        <dbReference type="ChEBI" id="CHEBI:37565"/>
    </ligand>
</feature>
<feature type="region of interest" description="Disordered" evidence="11">
    <location>
        <begin position="326"/>
        <end position="347"/>
    </location>
</feature>
<keyword evidence="8 10" id="KW-0694">RNA-binding</keyword>
<dbReference type="PANTHER" id="PTHR32120">
    <property type="entry name" value="SMALL RIBOSOMAL SUBUNIT BIOGENESIS GTPASE RSGA"/>
    <property type="match status" value="1"/>
</dbReference>
<dbReference type="SUPFAM" id="SSF52540">
    <property type="entry name" value="P-loop containing nucleoside triphosphate hydrolases"/>
    <property type="match status" value="1"/>
</dbReference>
<dbReference type="PROSITE" id="PS50936">
    <property type="entry name" value="ENGC_GTPASE"/>
    <property type="match status" value="1"/>
</dbReference>
<keyword evidence="1 10" id="KW-0963">Cytoplasm</keyword>
<comment type="caution">
    <text evidence="14">The sequence shown here is derived from an EMBL/GenBank/DDBJ whole genome shotgun (WGS) entry which is preliminary data.</text>
</comment>
<accession>A0A934TMY3</accession>
<keyword evidence="9 10" id="KW-0342">GTP-binding</keyword>
<dbReference type="CDD" id="cd01854">
    <property type="entry name" value="YjeQ_EngC"/>
    <property type="match status" value="1"/>
</dbReference>
<evidence type="ECO:0000313" key="15">
    <source>
        <dbReference type="Proteomes" id="UP000706333"/>
    </source>
</evidence>
<feature type="domain" description="EngC GTPase" evidence="12">
    <location>
        <begin position="111"/>
        <end position="261"/>
    </location>
</feature>
<dbReference type="HAMAP" id="MF_01820">
    <property type="entry name" value="GTPase_RsgA"/>
    <property type="match status" value="1"/>
</dbReference>
<keyword evidence="6 10" id="KW-0378">Hydrolase</keyword>
<keyword evidence="4 10" id="KW-0699">rRNA-binding</keyword>
<evidence type="ECO:0000256" key="7">
    <source>
        <dbReference type="ARBA" id="ARBA00022833"/>
    </source>
</evidence>
<sequence length="347" mass="36691">MDGRVSHVSDQDSAALTALGWSAFFDDQRGPDEAALLPMRIATVHRARVGAQSVAGPVRLVLPPPASSADLAVGDWVLVDADSRALVRRLDRRTVLRRRTEGGRGPQLIAANVDTLFIVSSCNEDLNIARLERYLVLANEAGTTPVIVLTKVDRVADAAPYRDAVAGLQRGLAVVALNATAPEAVHALAPWCGAGRTVALVGSSGVGKSSLLNTLAAKAPEDAQPTGAIREADAKGRHTTTSRSLHAIAAGGWVIDTPGMRTLHVSDVSTGLDALFAEIAERAPACRFRDCTHAHEPGCAVRAAVADGTLDPARLERWRKLLEENRANTPVLSGPHGNRTMKPRPGR</sequence>
<keyword evidence="3 10" id="KW-0479">Metal-binding</keyword>
<evidence type="ECO:0000256" key="3">
    <source>
        <dbReference type="ARBA" id="ARBA00022723"/>
    </source>
</evidence>
<evidence type="ECO:0000256" key="8">
    <source>
        <dbReference type="ARBA" id="ARBA00022884"/>
    </source>
</evidence>
<evidence type="ECO:0000256" key="2">
    <source>
        <dbReference type="ARBA" id="ARBA00022517"/>
    </source>
</evidence>
<evidence type="ECO:0000256" key="4">
    <source>
        <dbReference type="ARBA" id="ARBA00022730"/>
    </source>
</evidence>
<evidence type="ECO:0000256" key="1">
    <source>
        <dbReference type="ARBA" id="ARBA00022490"/>
    </source>
</evidence>
<evidence type="ECO:0000256" key="11">
    <source>
        <dbReference type="SAM" id="MobiDB-lite"/>
    </source>
</evidence>
<feature type="region of interest" description="Disordered" evidence="11">
    <location>
        <begin position="222"/>
        <end position="241"/>
    </location>
</feature>
<comment type="subunit">
    <text evidence="10">Monomer. Associates with 30S ribosomal subunit, binds 16S rRNA.</text>
</comment>
<comment type="subcellular location">
    <subcellularLocation>
        <location evidence="10">Cytoplasm</location>
    </subcellularLocation>
</comment>
<dbReference type="GO" id="GO:0005525">
    <property type="term" value="F:GTP binding"/>
    <property type="evidence" value="ECO:0007669"/>
    <property type="project" value="UniProtKB-UniRule"/>
</dbReference>
<dbReference type="GO" id="GO:0042274">
    <property type="term" value="P:ribosomal small subunit biogenesis"/>
    <property type="evidence" value="ECO:0007669"/>
    <property type="project" value="UniProtKB-UniRule"/>
</dbReference>
<dbReference type="Pfam" id="PF03193">
    <property type="entry name" value="RsgA_GTPase"/>
    <property type="match status" value="1"/>
</dbReference>
<dbReference type="GO" id="GO:0019843">
    <property type="term" value="F:rRNA binding"/>
    <property type="evidence" value="ECO:0007669"/>
    <property type="project" value="UniProtKB-KW"/>
</dbReference>
<dbReference type="InterPro" id="IPR027417">
    <property type="entry name" value="P-loop_NTPase"/>
</dbReference>
<evidence type="ECO:0000256" key="10">
    <source>
        <dbReference type="HAMAP-Rule" id="MF_01820"/>
    </source>
</evidence>
<name>A0A934TMY3_9RHOB</name>
<dbReference type="InterPro" id="IPR004881">
    <property type="entry name" value="Ribosome_biogen_GTPase_RsgA"/>
</dbReference>
<dbReference type="Gene3D" id="1.10.40.50">
    <property type="entry name" value="Probable gtpase engc, domain 3"/>
    <property type="match status" value="1"/>
</dbReference>